<keyword evidence="1" id="KW-0812">Transmembrane</keyword>
<name>A0A371E5C4_MUCPR</name>
<organism evidence="2 3">
    <name type="scientific">Mucuna pruriens</name>
    <name type="common">Velvet bean</name>
    <name type="synonym">Dolichos pruriens</name>
    <dbReference type="NCBI Taxonomy" id="157652"/>
    <lineage>
        <taxon>Eukaryota</taxon>
        <taxon>Viridiplantae</taxon>
        <taxon>Streptophyta</taxon>
        <taxon>Embryophyta</taxon>
        <taxon>Tracheophyta</taxon>
        <taxon>Spermatophyta</taxon>
        <taxon>Magnoliopsida</taxon>
        <taxon>eudicotyledons</taxon>
        <taxon>Gunneridae</taxon>
        <taxon>Pentapetalae</taxon>
        <taxon>rosids</taxon>
        <taxon>fabids</taxon>
        <taxon>Fabales</taxon>
        <taxon>Fabaceae</taxon>
        <taxon>Papilionoideae</taxon>
        <taxon>50 kb inversion clade</taxon>
        <taxon>NPAAA clade</taxon>
        <taxon>indigoferoid/millettioid clade</taxon>
        <taxon>Phaseoleae</taxon>
        <taxon>Mucuna</taxon>
    </lineage>
</organism>
<keyword evidence="3" id="KW-1185">Reference proteome</keyword>
<evidence type="ECO:0000313" key="2">
    <source>
        <dbReference type="EMBL" id="RDX61231.1"/>
    </source>
</evidence>
<evidence type="ECO:0000313" key="3">
    <source>
        <dbReference type="Proteomes" id="UP000257109"/>
    </source>
</evidence>
<protein>
    <submittedName>
        <fullName evidence="2">Uncharacterized protein</fullName>
    </submittedName>
</protein>
<dbReference type="Proteomes" id="UP000257109">
    <property type="component" value="Unassembled WGS sequence"/>
</dbReference>
<feature type="non-terminal residue" evidence="2">
    <location>
        <position position="1"/>
    </location>
</feature>
<keyword evidence="1" id="KW-1133">Transmembrane helix</keyword>
<proteinExistence type="predicted"/>
<comment type="caution">
    <text evidence="2">The sequence shown here is derived from an EMBL/GenBank/DDBJ whole genome shotgun (WGS) entry which is preliminary data.</text>
</comment>
<feature type="transmembrane region" description="Helical" evidence="1">
    <location>
        <begin position="29"/>
        <end position="51"/>
    </location>
</feature>
<accession>A0A371E5C4</accession>
<evidence type="ECO:0000256" key="1">
    <source>
        <dbReference type="SAM" id="Phobius"/>
    </source>
</evidence>
<gene>
    <name evidence="2" type="ORF">CR513_60557</name>
</gene>
<dbReference type="AlphaFoldDB" id="A0A371E5C4"/>
<reference evidence="2" key="1">
    <citation type="submission" date="2018-05" db="EMBL/GenBank/DDBJ databases">
        <title>Draft genome of Mucuna pruriens seed.</title>
        <authorList>
            <person name="Nnadi N.E."/>
            <person name="Vos R."/>
            <person name="Hasami M.H."/>
            <person name="Devisetty U.K."/>
            <person name="Aguiy J.C."/>
        </authorList>
    </citation>
    <scope>NUCLEOTIDE SEQUENCE [LARGE SCALE GENOMIC DNA]</scope>
    <source>
        <strain evidence="2">JCA_2017</strain>
    </source>
</reference>
<sequence>MPGRSEDPFLHFPFHLQKPLTKPTCFPHLSTIIVTFYLLSSASVLALAIFLSSSPGQYESQLQIVGQRLQSTEQKEEGSFVFPFA</sequence>
<dbReference type="EMBL" id="QJKJ01016263">
    <property type="protein sequence ID" value="RDX61231.1"/>
    <property type="molecule type" value="Genomic_DNA"/>
</dbReference>
<keyword evidence="1" id="KW-0472">Membrane</keyword>